<comment type="caution">
    <text evidence="3">The sequence shown here is derived from an EMBL/GenBank/DDBJ whole genome shotgun (WGS) entry which is preliminary data.</text>
</comment>
<gene>
    <name evidence="3" type="ORF">Scep_003362</name>
</gene>
<accession>A0AAP0PUC9</accession>
<dbReference type="Pfam" id="PF04520">
    <property type="entry name" value="Senescence_reg"/>
    <property type="match status" value="1"/>
</dbReference>
<evidence type="ECO:0000256" key="2">
    <source>
        <dbReference type="SAM" id="MobiDB-lite"/>
    </source>
</evidence>
<reference evidence="3 4" key="1">
    <citation type="submission" date="2024-01" db="EMBL/GenBank/DDBJ databases">
        <title>Genome assemblies of Stephania.</title>
        <authorList>
            <person name="Yang L."/>
        </authorList>
    </citation>
    <scope>NUCLEOTIDE SEQUENCE [LARGE SCALE GENOMIC DNA]</scope>
    <source>
        <strain evidence="3">JXDWG</strain>
        <tissue evidence="3">Leaf</tissue>
    </source>
</reference>
<dbReference type="GO" id="GO:0010150">
    <property type="term" value="P:leaf senescence"/>
    <property type="evidence" value="ECO:0007669"/>
    <property type="project" value="UniProtKB-ARBA"/>
</dbReference>
<feature type="compositionally biased region" description="Low complexity" evidence="2">
    <location>
        <begin position="32"/>
        <end position="43"/>
    </location>
</feature>
<protein>
    <recommendedName>
        <fullName evidence="5">Senescence regulator</fullName>
    </recommendedName>
</protein>
<feature type="region of interest" description="Disordered" evidence="2">
    <location>
        <begin position="1"/>
        <end position="183"/>
    </location>
</feature>
<evidence type="ECO:0008006" key="5">
    <source>
        <dbReference type="Google" id="ProtNLM"/>
    </source>
</evidence>
<feature type="compositionally biased region" description="Basic and acidic residues" evidence="2">
    <location>
        <begin position="167"/>
        <end position="176"/>
    </location>
</feature>
<organism evidence="3 4">
    <name type="scientific">Stephania cephalantha</name>
    <dbReference type="NCBI Taxonomy" id="152367"/>
    <lineage>
        <taxon>Eukaryota</taxon>
        <taxon>Viridiplantae</taxon>
        <taxon>Streptophyta</taxon>
        <taxon>Embryophyta</taxon>
        <taxon>Tracheophyta</taxon>
        <taxon>Spermatophyta</taxon>
        <taxon>Magnoliopsida</taxon>
        <taxon>Ranunculales</taxon>
        <taxon>Menispermaceae</taxon>
        <taxon>Menispermoideae</taxon>
        <taxon>Cissampelideae</taxon>
        <taxon>Stephania</taxon>
    </lineage>
</organism>
<comment type="similarity">
    <text evidence="1">Belongs to the senescence regulator S40 family.</text>
</comment>
<evidence type="ECO:0000313" key="4">
    <source>
        <dbReference type="Proteomes" id="UP001419268"/>
    </source>
</evidence>
<dbReference type="EMBL" id="JBBNAG010000002">
    <property type="protein sequence ID" value="KAK9156788.1"/>
    <property type="molecule type" value="Genomic_DNA"/>
</dbReference>
<keyword evidence="4" id="KW-1185">Reference proteome</keyword>
<dbReference type="PANTHER" id="PTHR33083">
    <property type="entry name" value="EXPRESSED PROTEIN"/>
    <property type="match status" value="1"/>
</dbReference>
<dbReference type="Proteomes" id="UP001419268">
    <property type="component" value="Unassembled WGS sequence"/>
</dbReference>
<feature type="compositionally biased region" description="Low complexity" evidence="2">
    <location>
        <begin position="68"/>
        <end position="83"/>
    </location>
</feature>
<evidence type="ECO:0000313" key="3">
    <source>
        <dbReference type="EMBL" id="KAK9156788.1"/>
    </source>
</evidence>
<feature type="compositionally biased region" description="Acidic residues" evidence="2">
    <location>
        <begin position="44"/>
        <end position="53"/>
    </location>
</feature>
<dbReference type="PANTHER" id="PTHR33083:SF116">
    <property type="entry name" value="OS04G0413900 PROTEIN"/>
    <property type="match status" value="1"/>
</dbReference>
<feature type="compositionally biased region" description="Low complexity" evidence="2">
    <location>
        <begin position="135"/>
        <end position="152"/>
    </location>
</feature>
<feature type="compositionally biased region" description="Gly residues" evidence="2">
    <location>
        <begin position="114"/>
        <end position="126"/>
    </location>
</feature>
<sequence length="264" mass="28663">MELSGSFRHRNSPSKRFLGDWSQPPLENPSTAAVPAAAAAAAAEDVEFDEDDVFWTGDFSESSRRAESPPSSSLSPTVQNRRNPPNRRRSFRQVQNFGILAALPEDVKREEEIGGAGSGGGGGGGERSLLYRKPSFASSTSSESSSSSSRLSTMIQAIPARIQSSNDQEREREREYSQSMPVGEIARSVPIDVPIRARAGKVDLGAKDEDSESEMLPPHEILSRRNRLSGATTFSVLEGAGRTLKGRDLRKVRNAVLQKTGFLD</sequence>
<proteinExistence type="inferred from homology"/>
<dbReference type="AlphaFoldDB" id="A0AAP0PUC9"/>
<name>A0AAP0PUC9_9MAGN</name>
<dbReference type="InterPro" id="IPR007608">
    <property type="entry name" value="Senescence_reg_S40"/>
</dbReference>
<evidence type="ECO:0000256" key="1">
    <source>
        <dbReference type="ARBA" id="ARBA00034773"/>
    </source>
</evidence>